<comment type="similarity">
    <text evidence="3 8">Belongs to the histone H4 family.</text>
</comment>
<gene>
    <name evidence="10" type="ORF">M441DRAFT_65203</name>
</gene>
<dbReference type="Proteomes" id="UP000240493">
    <property type="component" value="Unassembled WGS sequence"/>
</dbReference>
<keyword evidence="6 8" id="KW-0539">Nucleus</keyword>
<evidence type="ECO:0000256" key="3">
    <source>
        <dbReference type="ARBA" id="ARBA00006564"/>
    </source>
</evidence>
<evidence type="ECO:0000256" key="6">
    <source>
        <dbReference type="ARBA" id="ARBA00023242"/>
    </source>
</evidence>
<keyword evidence="4 8" id="KW-0158">Chromosome</keyword>
<keyword evidence="7 8" id="KW-0544">Nucleosome core</keyword>
<dbReference type="GO" id="GO:0000786">
    <property type="term" value="C:nucleosome"/>
    <property type="evidence" value="ECO:0007669"/>
    <property type="project" value="UniProtKB-KW"/>
</dbReference>
<dbReference type="Gene3D" id="1.10.20.10">
    <property type="entry name" value="Histone, subunit A"/>
    <property type="match status" value="1"/>
</dbReference>
<dbReference type="CDD" id="cd22912">
    <property type="entry name" value="HFD_H4"/>
    <property type="match status" value="1"/>
</dbReference>
<feature type="region of interest" description="Disordered" evidence="9">
    <location>
        <begin position="92"/>
        <end position="112"/>
    </location>
</feature>
<keyword evidence="5 8" id="KW-0238">DNA-binding</keyword>
<dbReference type="InterPro" id="IPR009072">
    <property type="entry name" value="Histone-fold"/>
</dbReference>
<evidence type="ECO:0000256" key="9">
    <source>
        <dbReference type="SAM" id="MobiDB-lite"/>
    </source>
</evidence>
<evidence type="ECO:0000256" key="4">
    <source>
        <dbReference type="ARBA" id="ARBA00022454"/>
    </source>
</evidence>
<reference evidence="10 11" key="1">
    <citation type="submission" date="2016-07" db="EMBL/GenBank/DDBJ databases">
        <title>Multiple horizontal gene transfer events from other fungi enriched the ability of initially mycotrophic Trichoderma (Ascomycota) to feed on dead plant biomass.</title>
        <authorList>
            <consortium name="DOE Joint Genome Institute"/>
            <person name="Aerts A."/>
            <person name="Atanasova L."/>
            <person name="Chenthamara K."/>
            <person name="Zhang J."/>
            <person name="Grujic M."/>
            <person name="Henrissat B."/>
            <person name="Kuo A."/>
            <person name="Salamov A."/>
            <person name="Lipzen A."/>
            <person name="Labutti K."/>
            <person name="Barry K."/>
            <person name="Miao Y."/>
            <person name="Rahimi M.J."/>
            <person name="Shen Q."/>
            <person name="Grigoriev I.V."/>
            <person name="Kubicek C.P."/>
            <person name="Druzhinina I.S."/>
        </authorList>
    </citation>
    <scope>NUCLEOTIDE SEQUENCE [LARGE SCALE GENOMIC DNA]</scope>
    <source>
        <strain evidence="10 11">CBS 433.97</strain>
    </source>
</reference>
<dbReference type="GO" id="GO:0030527">
    <property type="term" value="F:structural constituent of chromatin"/>
    <property type="evidence" value="ECO:0007669"/>
    <property type="project" value="InterPro"/>
</dbReference>
<comment type="subunit">
    <text evidence="8">The nucleosome is a histone octamer containing two molecules each of H2A, H2B, H3 and H4 assembled in one H3-H4 heterotetramer and two H2A-H2B heterodimers. The octamer wraps approximately 147 bp of DNA.</text>
</comment>
<evidence type="ECO:0000256" key="5">
    <source>
        <dbReference type="ARBA" id="ARBA00023125"/>
    </source>
</evidence>
<protein>
    <recommendedName>
        <fullName evidence="8">Histone H4</fullName>
    </recommendedName>
</protein>
<dbReference type="GO" id="GO:0003677">
    <property type="term" value="F:DNA binding"/>
    <property type="evidence" value="ECO:0007669"/>
    <property type="project" value="UniProtKB-KW"/>
</dbReference>
<proteinExistence type="inferred from homology"/>
<dbReference type="GO" id="GO:0046982">
    <property type="term" value="F:protein heterodimerization activity"/>
    <property type="evidence" value="ECO:0007669"/>
    <property type="project" value="InterPro"/>
</dbReference>
<dbReference type="SMART" id="SM00417">
    <property type="entry name" value="H4"/>
    <property type="match status" value="1"/>
</dbReference>
<dbReference type="InterPro" id="IPR001951">
    <property type="entry name" value="Histone_H4"/>
</dbReference>
<evidence type="ECO:0000256" key="1">
    <source>
        <dbReference type="ARBA" id="ARBA00004123"/>
    </source>
</evidence>
<organism evidence="10 11">
    <name type="scientific">Trichoderma asperellum (strain ATCC 204424 / CBS 433.97 / NBRC 101777)</name>
    <dbReference type="NCBI Taxonomy" id="1042311"/>
    <lineage>
        <taxon>Eukaryota</taxon>
        <taxon>Fungi</taxon>
        <taxon>Dikarya</taxon>
        <taxon>Ascomycota</taxon>
        <taxon>Pezizomycotina</taxon>
        <taxon>Sordariomycetes</taxon>
        <taxon>Hypocreomycetidae</taxon>
        <taxon>Hypocreales</taxon>
        <taxon>Hypocreaceae</taxon>
        <taxon>Trichoderma</taxon>
    </lineage>
</organism>
<comment type="function">
    <text evidence="8">Core component of nucleosome. Nucleosomes wrap and compact DNA into chromatin, limiting DNA accessibility to the cellular machineries which require DNA as a template. Histones thereby play a central role in transcription regulation, DNA repair, DNA replication and chromosomal stability. DNA accessibility is regulated via a complex set of post-translational modifications of histones, also called histone code, and nucleosome remodeling.</text>
</comment>
<dbReference type="STRING" id="1042311.A0A2T3ZL49"/>
<dbReference type="EMBL" id="KZ679257">
    <property type="protein sequence ID" value="PTB45537.1"/>
    <property type="molecule type" value="Genomic_DNA"/>
</dbReference>
<evidence type="ECO:0000313" key="10">
    <source>
        <dbReference type="EMBL" id="PTB45537.1"/>
    </source>
</evidence>
<evidence type="ECO:0000256" key="8">
    <source>
        <dbReference type="RuleBase" id="RU000528"/>
    </source>
</evidence>
<comment type="subcellular location">
    <subcellularLocation>
        <location evidence="2">Chromosome</location>
    </subcellularLocation>
    <subcellularLocation>
        <location evidence="1">Nucleus</location>
    </subcellularLocation>
</comment>
<accession>A0A2T3ZL49</accession>
<dbReference type="PRINTS" id="PR00623">
    <property type="entry name" value="HISTONEH4"/>
</dbReference>
<keyword evidence="11" id="KW-1185">Reference proteome</keyword>
<evidence type="ECO:0000256" key="7">
    <source>
        <dbReference type="ARBA" id="ARBA00023269"/>
    </source>
</evidence>
<dbReference type="AlphaFoldDB" id="A0A2T3ZL49"/>
<dbReference type="GO" id="GO:0005634">
    <property type="term" value="C:nucleus"/>
    <property type="evidence" value="ECO:0007669"/>
    <property type="project" value="UniProtKB-SubCell"/>
</dbReference>
<sequence length="121" mass="14491">MTLCNSHRKRLRDSIQGVSMLLRLARRGGVARISNSIYDDMRNVLKEFLQQVIRDVVLYTEHRNAKTVTLHDVLHSLRRRGHTLYGFDQITWPESEDPEDQDNQKSRRRRRVSYRPDRIYI</sequence>
<evidence type="ECO:0000313" key="11">
    <source>
        <dbReference type="Proteomes" id="UP000240493"/>
    </source>
</evidence>
<evidence type="ECO:0000256" key="2">
    <source>
        <dbReference type="ARBA" id="ARBA00004286"/>
    </source>
</evidence>
<dbReference type="PANTHER" id="PTHR10484">
    <property type="entry name" value="HISTONE H4"/>
    <property type="match status" value="1"/>
</dbReference>
<dbReference type="OrthoDB" id="3919494at2759"/>
<name>A0A2T3ZL49_TRIA4</name>
<dbReference type="SUPFAM" id="SSF47113">
    <property type="entry name" value="Histone-fold"/>
    <property type="match status" value="1"/>
</dbReference>